<dbReference type="eggNOG" id="arCOG04221">
    <property type="taxonomic scope" value="Archaea"/>
</dbReference>
<evidence type="ECO:0000313" key="1">
    <source>
        <dbReference type="EMBL" id="AFA39822.1"/>
    </source>
</evidence>
<dbReference type="PANTHER" id="PTHR19288">
    <property type="entry name" value="4-NITROPHENYLPHOSPHATASE-RELATED"/>
    <property type="match status" value="1"/>
</dbReference>
<sequence length="258" mass="28609">MNKVVTYFLDVQGTLVRRDPATLKSRLIGGREALRRIREVGKRVFILSNAPRLTEEVHKDLASVGLDISLEEVITSAQVTGEYVLRKFGPSKLYVIGSDSFKAELAKYGHEAVDDGADVVVVGIDRQLTFEKLNKAFNMLLSGAKLVAAGMSRFIPEEKPTISIGPIAMALYYASGVRPINTGKPSRIMYTYALIKARSYPEESAVVSDDLEDLVMAKRMGMYTVLVLTGTTKKEDLERRGFKPDLVLENVDELAKYI</sequence>
<dbReference type="InterPro" id="IPR006357">
    <property type="entry name" value="HAD-SF_hydro_IIA"/>
</dbReference>
<evidence type="ECO:0000313" key="2">
    <source>
        <dbReference type="Proteomes" id="UP000009062"/>
    </source>
</evidence>
<dbReference type="Pfam" id="PF13242">
    <property type="entry name" value="Hydrolase_like"/>
    <property type="match status" value="1"/>
</dbReference>
<keyword evidence="2" id="KW-1185">Reference proteome</keyword>
<dbReference type="STRING" id="698757.Pogu_1795"/>
<proteinExistence type="predicted"/>
<dbReference type="SUPFAM" id="SSF56784">
    <property type="entry name" value="HAD-like"/>
    <property type="match status" value="1"/>
</dbReference>
<gene>
    <name evidence="1" type="ordered locus">Pogu_1795</name>
</gene>
<reference evidence="1 2" key="1">
    <citation type="journal article" date="2012" name="Stand. Genomic Sci.">
        <title>Complete genome sequence of Pyrobaculum oguniense.</title>
        <authorList>
            <person name="Bernick D.L."/>
            <person name="Karplus K."/>
            <person name="Lui L.M."/>
            <person name="Coker J.K."/>
            <person name="Murphy J.N."/>
            <person name="Chan P.P."/>
            <person name="Cozen A.E."/>
            <person name="Lowe T.M."/>
        </authorList>
    </citation>
    <scope>NUCLEOTIDE SEQUENCE [LARGE SCALE GENOMIC DNA]</scope>
    <source>
        <strain evidence="1 2">TE7</strain>
    </source>
</reference>
<dbReference type="Pfam" id="PF13344">
    <property type="entry name" value="Hydrolase_6"/>
    <property type="match status" value="1"/>
</dbReference>
<dbReference type="GO" id="GO:0005737">
    <property type="term" value="C:cytoplasm"/>
    <property type="evidence" value="ECO:0007669"/>
    <property type="project" value="TreeGrafter"/>
</dbReference>
<dbReference type="PANTHER" id="PTHR19288:SF46">
    <property type="entry name" value="HALOACID DEHALOGENASE-LIKE HYDROLASE DOMAIN-CONTAINING PROTEIN 2"/>
    <property type="match status" value="1"/>
</dbReference>
<dbReference type="KEGG" id="pog:Pogu_1795"/>
<accession>H6Q9F4</accession>
<dbReference type="Gene3D" id="3.40.50.1000">
    <property type="entry name" value="HAD superfamily/HAD-like"/>
    <property type="match status" value="2"/>
</dbReference>
<dbReference type="InterPro" id="IPR036412">
    <property type="entry name" value="HAD-like_sf"/>
</dbReference>
<dbReference type="EMBL" id="CP003316">
    <property type="protein sequence ID" value="AFA39822.1"/>
    <property type="molecule type" value="Genomic_DNA"/>
</dbReference>
<dbReference type="NCBIfam" id="TIGR01460">
    <property type="entry name" value="HAD-SF-IIA"/>
    <property type="match status" value="1"/>
</dbReference>
<dbReference type="GO" id="GO:0016791">
    <property type="term" value="F:phosphatase activity"/>
    <property type="evidence" value="ECO:0007669"/>
    <property type="project" value="TreeGrafter"/>
</dbReference>
<dbReference type="AlphaFoldDB" id="H6Q9F4"/>
<organism evidence="1 2">
    <name type="scientific">Pyrobaculum oguniense (strain DSM 13380 / JCM 10595 / TE7)</name>
    <dbReference type="NCBI Taxonomy" id="698757"/>
    <lineage>
        <taxon>Archaea</taxon>
        <taxon>Thermoproteota</taxon>
        <taxon>Thermoprotei</taxon>
        <taxon>Thermoproteales</taxon>
        <taxon>Thermoproteaceae</taxon>
        <taxon>Pyrobaculum</taxon>
    </lineage>
</organism>
<protein>
    <submittedName>
        <fullName evidence="1">Sugar phosphatases of the HAD superfamily</fullName>
    </submittedName>
</protein>
<dbReference type="HOGENOM" id="CLU_043473_1_2_2"/>
<dbReference type="Proteomes" id="UP000009062">
    <property type="component" value="Chromosome"/>
</dbReference>
<name>H6Q9F4_PYROT</name>
<dbReference type="InterPro" id="IPR023214">
    <property type="entry name" value="HAD_sf"/>
</dbReference>